<accession>A0A6V7UUH4</accession>
<name>A0A6V7UUH4_MELEN</name>
<dbReference type="EMBL" id="CAJEWN010000108">
    <property type="protein sequence ID" value="CAD2165141.1"/>
    <property type="molecule type" value="Genomic_DNA"/>
</dbReference>
<dbReference type="Proteomes" id="UP000580250">
    <property type="component" value="Unassembled WGS sequence"/>
</dbReference>
<proteinExistence type="predicted"/>
<protein>
    <submittedName>
        <fullName evidence="1">Uncharacterized protein</fullName>
    </submittedName>
</protein>
<organism evidence="1 2">
    <name type="scientific">Meloidogyne enterolobii</name>
    <name type="common">Root-knot nematode worm</name>
    <name type="synonym">Meloidogyne mayaguensis</name>
    <dbReference type="NCBI Taxonomy" id="390850"/>
    <lineage>
        <taxon>Eukaryota</taxon>
        <taxon>Metazoa</taxon>
        <taxon>Ecdysozoa</taxon>
        <taxon>Nematoda</taxon>
        <taxon>Chromadorea</taxon>
        <taxon>Rhabditida</taxon>
        <taxon>Tylenchina</taxon>
        <taxon>Tylenchomorpha</taxon>
        <taxon>Tylenchoidea</taxon>
        <taxon>Meloidogynidae</taxon>
        <taxon>Meloidogyninae</taxon>
        <taxon>Meloidogyne</taxon>
    </lineage>
</organism>
<dbReference type="AlphaFoldDB" id="A0A6V7UUH4"/>
<gene>
    <name evidence="1" type="ORF">MENT_LOCUS16989</name>
</gene>
<comment type="caution">
    <text evidence="1">The sequence shown here is derived from an EMBL/GenBank/DDBJ whole genome shotgun (WGS) entry which is preliminary data.</text>
</comment>
<evidence type="ECO:0000313" key="1">
    <source>
        <dbReference type="EMBL" id="CAD2165141.1"/>
    </source>
</evidence>
<evidence type="ECO:0000313" key="2">
    <source>
        <dbReference type="Proteomes" id="UP000580250"/>
    </source>
</evidence>
<reference evidence="1 2" key="1">
    <citation type="submission" date="2020-08" db="EMBL/GenBank/DDBJ databases">
        <authorList>
            <person name="Koutsovoulos G."/>
            <person name="Danchin GJ E."/>
        </authorList>
    </citation>
    <scope>NUCLEOTIDE SEQUENCE [LARGE SCALE GENOMIC DNA]</scope>
</reference>
<sequence>MVDNSSIPDSNFMQNMLELGNNVLKVQENYNLIIEQNNSLEKEMKKVICSLFWIIKSS</sequence>